<evidence type="ECO:0000256" key="2">
    <source>
        <dbReference type="ARBA" id="ARBA00006810"/>
    </source>
</evidence>
<dbReference type="RefSeq" id="WP_116223421.1">
    <property type="nucleotide sequence ID" value="NZ_AP018437.1"/>
</dbReference>
<name>A0A347ZV54_9CHLR</name>
<evidence type="ECO:0000313" key="13">
    <source>
        <dbReference type="EMBL" id="REG10229.1"/>
    </source>
</evidence>
<proteinExistence type="inferred from homology"/>
<evidence type="ECO:0000256" key="11">
    <source>
        <dbReference type="HAMAP-Rule" id="MF_01393"/>
    </source>
</evidence>
<evidence type="ECO:0000256" key="10">
    <source>
        <dbReference type="ARBA" id="ARBA00023310"/>
    </source>
</evidence>
<dbReference type="PANTHER" id="PTHR42823:SF3">
    <property type="entry name" value="ATP SYNTHASE SUBUNIT A, CHLOROPLASTIC"/>
    <property type="match status" value="1"/>
</dbReference>
<dbReference type="Gene3D" id="1.20.120.220">
    <property type="entry name" value="ATP synthase, F0 complex, subunit A"/>
    <property type="match status" value="1"/>
</dbReference>
<dbReference type="PROSITE" id="PS00449">
    <property type="entry name" value="ATPASE_A"/>
    <property type="match status" value="1"/>
</dbReference>
<dbReference type="AlphaFoldDB" id="A0A347ZV54"/>
<dbReference type="InterPro" id="IPR000568">
    <property type="entry name" value="ATP_synth_F0_asu"/>
</dbReference>
<evidence type="ECO:0000256" key="4">
    <source>
        <dbReference type="ARBA" id="ARBA00022547"/>
    </source>
</evidence>
<keyword evidence="6 11" id="KW-0375">Hydrogen ion transport</keyword>
<keyword evidence="7 11" id="KW-1133">Transmembrane helix</keyword>
<dbReference type="GO" id="GO:0042777">
    <property type="term" value="P:proton motive force-driven plasma membrane ATP synthesis"/>
    <property type="evidence" value="ECO:0007669"/>
    <property type="project" value="TreeGrafter"/>
</dbReference>
<dbReference type="HAMAP" id="MF_01393">
    <property type="entry name" value="ATP_synth_a_bact"/>
    <property type="match status" value="1"/>
</dbReference>
<dbReference type="GO" id="GO:0045259">
    <property type="term" value="C:proton-transporting ATP synthase complex"/>
    <property type="evidence" value="ECO:0007669"/>
    <property type="project" value="UniProtKB-KW"/>
</dbReference>
<dbReference type="InterPro" id="IPR045082">
    <property type="entry name" value="ATP_syn_F0_a_bact/chloroplast"/>
</dbReference>
<evidence type="ECO:0000256" key="8">
    <source>
        <dbReference type="ARBA" id="ARBA00023065"/>
    </source>
</evidence>
<evidence type="ECO:0000256" key="6">
    <source>
        <dbReference type="ARBA" id="ARBA00022781"/>
    </source>
</evidence>
<evidence type="ECO:0000256" key="5">
    <source>
        <dbReference type="ARBA" id="ARBA00022692"/>
    </source>
</evidence>
<evidence type="ECO:0000256" key="9">
    <source>
        <dbReference type="ARBA" id="ARBA00023136"/>
    </source>
</evidence>
<dbReference type="GO" id="GO:0005886">
    <property type="term" value="C:plasma membrane"/>
    <property type="evidence" value="ECO:0007669"/>
    <property type="project" value="UniProtKB-SubCell"/>
</dbReference>
<evidence type="ECO:0000256" key="12">
    <source>
        <dbReference type="RuleBase" id="RU000483"/>
    </source>
</evidence>
<keyword evidence="14" id="KW-1185">Reference proteome</keyword>
<dbReference type="OrthoDB" id="9789241at2"/>
<comment type="function">
    <text evidence="11 12">Key component of the proton channel; it plays a direct role in the translocation of protons across the membrane.</text>
</comment>
<organism evidence="13 14">
    <name type="scientific">Pelolinea submarina</name>
    <dbReference type="NCBI Taxonomy" id="913107"/>
    <lineage>
        <taxon>Bacteria</taxon>
        <taxon>Bacillati</taxon>
        <taxon>Chloroflexota</taxon>
        <taxon>Anaerolineae</taxon>
        <taxon>Anaerolineales</taxon>
        <taxon>Anaerolineaceae</taxon>
        <taxon>Pelolinea</taxon>
    </lineage>
</organism>
<evidence type="ECO:0000256" key="7">
    <source>
        <dbReference type="ARBA" id="ARBA00022989"/>
    </source>
</evidence>
<dbReference type="Pfam" id="PF00119">
    <property type="entry name" value="ATP-synt_A"/>
    <property type="match status" value="1"/>
</dbReference>
<accession>A0A347ZV54</accession>
<gene>
    <name evidence="11" type="primary">atpB</name>
    <name evidence="13" type="ORF">DFR64_0081</name>
</gene>
<dbReference type="PANTHER" id="PTHR42823">
    <property type="entry name" value="ATP SYNTHASE SUBUNIT A, CHLOROPLASTIC"/>
    <property type="match status" value="1"/>
</dbReference>
<evidence type="ECO:0000256" key="3">
    <source>
        <dbReference type="ARBA" id="ARBA00022448"/>
    </source>
</evidence>
<keyword evidence="5 11" id="KW-0812">Transmembrane</keyword>
<sequence length="213" mass="23139">MESVTPQVVFTLFGLPVRSTVLATWVAMGLIILVVLILDKTKPHLLENFVEFISNMIAGVMNLKNVERYLPVLGTLIIFISVANTLGALPLLTSPTSDINTTIALSLVVFFAVHIYGIRANGFFRYTKNFASPIFLLPLEIIGQVSRAVSLALRLFGNILSGELIVAIVFSLIPVFVPLPLMGLSLLIGILQAYVFTALSSVYISTAVEISDN</sequence>
<comment type="similarity">
    <text evidence="2 11 12">Belongs to the ATPase A chain family.</text>
</comment>
<dbReference type="CDD" id="cd00310">
    <property type="entry name" value="ATP-synt_Fo_a_6"/>
    <property type="match status" value="1"/>
</dbReference>
<keyword evidence="11" id="KW-1003">Cell membrane</keyword>
<dbReference type="PRINTS" id="PR00123">
    <property type="entry name" value="ATPASEA"/>
</dbReference>
<dbReference type="SUPFAM" id="SSF81336">
    <property type="entry name" value="F1F0 ATP synthase subunit A"/>
    <property type="match status" value="1"/>
</dbReference>
<evidence type="ECO:0000256" key="1">
    <source>
        <dbReference type="ARBA" id="ARBA00004141"/>
    </source>
</evidence>
<dbReference type="Proteomes" id="UP000256388">
    <property type="component" value="Unassembled WGS sequence"/>
</dbReference>
<dbReference type="NCBIfam" id="TIGR01131">
    <property type="entry name" value="ATP_synt_6_or_A"/>
    <property type="match status" value="1"/>
</dbReference>
<feature type="transmembrane region" description="Helical" evidence="11">
    <location>
        <begin position="184"/>
        <end position="204"/>
    </location>
</feature>
<reference evidence="13 14" key="1">
    <citation type="submission" date="2018-08" db="EMBL/GenBank/DDBJ databases">
        <title>Genomic Encyclopedia of Type Strains, Phase IV (KMG-IV): sequencing the most valuable type-strain genomes for metagenomic binning, comparative biology and taxonomic classification.</title>
        <authorList>
            <person name="Goeker M."/>
        </authorList>
    </citation>
    <scope>NUCLEOTIDE SEQUENCE [LARGE SCALE GENOMIC DNA]</scope>
    <source>
        <strain evidence="13 14">DSM 23923</strain>
    </source>
</reference>
<comment type="caution">
    <text evidence="13">The sequence shown here is derived from an EMBL/GenBank/DDBJ whole genome shotgun (WGS) entry which is preliminary data.</text>
</comment>
<keyword evidence="9 11" id="KW-0472">Membrane</keyword>
<feature type="transmembrane region" description="Helical" evidence="11">
    <location>
        <begin position="155"/>
        <end position="177"/>
    </location>
</feature>
<comment type="subcellular location">
    <subcellularLocation>
        <location evidence="11 12">Cell membrane</location>
        <topology evidence="11 12">Multi-pass membrane protein</topology>
    </subcellularLocation>
    <subcellularLocation>
        <location evidence="1">Membrane</location>
        <topology evidence="1">Multi-pass membrane protein</topology>
    </subcellularLocation>
</comment>
<feature type="transmembrane region" description="Helical" evidence="11">
    <location>
        <begin position="99"/>
        <end position="118"/>
    </location>
</feature>
<feature type="transmembrane region" description="Helical" evidence="11">
    <location>
        <begin position="69"/>
        <end position="93"/>
    </location>
</feature>
<keyword evidence="8 11" id="KW-0406">Ion transport</keyword>
<dbReference type="InterPro" id="IPR035908">
    <property type="entry name" value="F0_ATP_A_sf"/>
</dbReference>
<evidence type="ECO:0000313" key="14">
    <source>
        <dbReference type="Proteomes" id="UP000256388"/>
    </source>
</evidence>
<protein>
    <recommendedName>
        <fullName evidence="11 12">ATP synthase subunit a</fullName>
    </recommendedName>
    <alternativeName>
        <fullName evidence="11">ATP synthase F0 sector subunit a</fullName>
    </alternativeName>
    <alternativeName>
        <fullName evidence="11">F-ATPase subunit 6</fullName>
    </alternativeName>
</protein>
<keyword evidence="4 11" id="KW-0138">CF(0)</keyword>
<feature type="transmembrane region" description="Helical" evidence="11">
    <location>
        <begin position="20"/>
        <end position="38"/>
    </location>
</feature>
<dbReference type="EMBL" id="QUMS01000001">
    <property type="protein sequence ID" value="REG10229.1"/>
    <property type="molecule type" value="Genomic_DNA"/>
</dbReference>
<dbReference type="InterPro" id="IPR023011">
    <property type="entry name" value="ATP_synth_F0_asu_AS"/>
</dbReference>
<keyword evidence="3 11" id="KW-0813">Transport</keyword>
<keyword evidence="10 11" id="KW-0066">ATP synthesis</keyword>
<dbReference type="GO" id="GO:0046933">
    <property type="term" value="F:proton-transporting ATP synthase activity, rotational mechanism"/>
    <property type="evidence" value="ECO:0007669"/>
    <property type="project" value="UniProtKB-UniRule"/>
</dbReference>